<accession>A0AAE9XEL0</accession>
<evidence type="ECO:0000313" key="1">
    <source>
        <dbReference type="EMBL" id="WCG22742.1"/>
    </source>
</evidence>
<dbReference type="Proteomes" id="UP001179600">
    <property type="component" value="Chromosome"/>
</dbReference>
<organism evidence="1 2">
    <name type="scientific">Vagococcus lutrae</name>
    <dbReference type="NCBI Taxonomy" id="81947"/>
    <lineage>
        <taxon>Bacteria</taxon>
        <taxon>Bacillati</taxon>
        <taxon>Bacillota</taxon>
        <taxon>Bacilli</taxon>
        <taxon>Lactobacillales</taxon>
        <taxon>Enterococcaceae</taxon>
        <taxon>Vagococcus</taxon>
    </lineage>
</organism>
<dbReference type="EMBL" id="CP116507">
    <property type="protein sequence ID" value="WCG22742.1"/>
    <property type="molecule type" value="Genomic_DNA"/>
</dbReference>
<dbReference type="RefSeq" id="WP_272163371.1">
    <property type="nucleotide sequence ID" value="NZ_CP116507.1"/>
</dbReference>
<reference evidence="1" key="1">
    <citation type="submission" date="2023-01" db="EMBL/GenBank/DDBJ databases">
        <title>Oxazolidinone resistance genes in florfenicol resistant enterococci from beef cattle and veal calves at slaughter.</title>
        <authorList>
            <person name="Biggel M."/>
        </authorList>
    </citation>
    <scope>NUCLEOTIDE SEQUENCE</scope>
    <source>
        <strain evidence="1">K204-1</strain>
    </source>
</reference>
<proteinExistence type="predicted"/>
<protein>
    <submittedName>
        <fullName evidence="1">Uncharacterized protein</fullName>
    </submittedName>
</protein>
<gene>
    <name evidence="1" type="ORF">PML95_00295</name>
</gene>
<name>A0AAE9XEL0_9ENTE</name>
<dbReference type="AlphaFoldDB" id="A0AAE9XEL0"/>
<sequence>MIVINVAMQHDNIIELLNSLNQEDMTFSFKEKKGIKLYFETNASDLDRAAKVAKDAIKAQPWGSVLYLQAEAAK</sequence>
<evidence type="ECO:0000313" key="2">
    <source>
        <dbReference type="Proteomes" id="UP001179600"/>
    </source>
</evidence>